<proteinExistence type="predicted"/>
<dbReference type="EMBL" id="AWWV01008581">
    <property type="protein sequence ID" value="OMO89813.1"/>
    <property type="molecule type" value="Genomic_DNA"/>
</dbReference>
<dbReference type="AlphaFoldDB" id="A0A1R3J4Q7"/>
<dbReference type="Gramene" id="OMO89813">
    <property type="protein sequence ID" value="OMO89813"/>
    <property type="gene ID" value="CCACVL1_07617"/>
</dbReference>
<evidence type="ECO:0000313" key="1">
    <source>
        <dbReference type="EMBL" id="OMO89813.1"/>
    </source>
</evidence>
<sequence>MACVPFHLSPNHDMCPMRLLPLHLTSGTLWCKNRIWLGAVLAMN</sequence>
<organism evidence="1 2">
    <name type="scientific">Corchorus capsularis</name>
    <name type="common">Jute</name>
    <dbReference type="NCBI Taxonomy" id="210143"/>
    <lineage>
        <taxon>Eukaryota</taxon>
        <taxon>Viridiplantae</taxon>
        <taxon>Streptophyta</taxon>
        <taxon>Embryophyta</taxon>
        <taxon>Tracheophyta</taxon>
        <taxon>Spermatophyta</taxon>
        <taxon>Magnoliopsida</taxon>
        <taxon>eudicotyledons</taxon>
        <taxon>Gunneridae</taxon>
        <taxon>Pentapetalae</taxon>
        <taxon>rosids</taxon>
        <taxon>malvids</taxon>
        <taxon>Malvales</taxon>
        <taxon>Malvaceae</taxon>
        <taxon>Grewioideae</taxon>
        <taxon>Apeibeae</taxon>
        <taxon>Corchorus</taxon>
    </lineage>
</organism>
<name>A0A1R3J4Q7_COCAP</name>
<accession>A0A1R3J4Q7</accession>
<comment type="caution">
    <text evidence="1">The sequence shown here is derived from an EMBL/GenBank/DDBJ whole genome shotgun (WGS) entry which is preliminary data.</text>
</comment>
<dbReference type="Proteomes" id="UP000188268">
    <property type="component" value="Unassembled WGS sequence"/>
</dbReference>
<keyword evidence="2" id="KW-1185">Reference proteome</keyword>
<protein>
    <submittedName>
        <fullName evidence="1">Uncharacterized protein</fullName>
    </submittedName>
</protein>
<gene>
    <name evidence="1" type="ORF">CCACVL1_07617</name>
</gene>
<evidence type="ECO:0000313" key="2">
    <source>
        <dbReference type="Proteomes" id="UP000188268"/>
    </source>
</evidence>
<reference evidence="1 2" key="1">
    <citation type="submission" date="2013-09" db="EMBL/GenBank/DDBJ databases">
        <title>Corchorus capsularis genome sequencing.</title>
        <authorList>
            <person name="Alam M."/>
            <person name="Haque M.S."/>
            <person name="Islam M.S."/>
            <person name="Emdad E.M."/>
            <person name="Islam M.M."/>
            <person name="Ahmed B."/>
            <person name="Halim A."/>
            <person name="Hossen Q.M.M."/>
            <person name="Hossain M.Z."/>
            <person name="Ahmed R."/>
            <person name="Khan M.M."/>
            <person name="Islam R."/>
            <person name="Rashid M.M."/>
            <person name="Khan S.A."/>
            <person name="Rahman M.S."/>
            <person name="Alam M."/>
        </authorList>
    </citation>
    <scope>NUCLEOTIDE SEQUENCE [LARGE SCALE GENOMIC DNA]</scope>
    <source>
        <strain evidence="2">cv. CVL-1</strain>
        <tissue evidence="1">Whole seedling</tissue>
    </source>
</reference>